<dbReference type="EMBL" id="CH474027">
    <property type="protein sequence ID" value="EDL76602.1"/>
    <property type="molecule type" value="Genomic_DNA"/>
</dbReference>
<dbReference type="Proteomes" id="UP000234681">
    <property type="component" value="Chromosome 7"/>
</dbReference>
<evidence type="ECO:0000256" key="1">
    <source>
        <dbReference type="SAM" id="SignalP"/>
    </source>
</evidence>
<evidence type="ECO:0000313" key="2">
    <source>
        <dbReference type="EMBL" id="EDL76602.1"/>
    </source>
</evidence>
<dbReference type="AlphaFoldDB" id="A6K7Q9"/>
<proteinExistence type="predicted"/>
<protein>
    <submittedName>
        <fullName evidence="2">RCG59223</fullName>
    </submittedName>
</protein>
<keyword evidence="1" id="KW-0732">Signal</keyword>
<organism evidence="2 3">
    <name type="scientific">Rattus norvegicus</name>
    <name type="common">Rat</name>
    <dbReference type="NCBI Taxonomy" id="10116"/>
    <lineage>
        <taxon>Eukaryota</taxon>
        <taxon>Metazoa</taxon>
        <taxon>Chordata</taxon>
        <taxon>Craniata</taxon>
        <taxon>Vertebrata</taxon>
        <taxon>Euteleostomi</taxon>
        <taxon>Mammalia</taxon>
        <taxon>Eutheria</taxon>
        <taxon>Euarchontoglires</taxon>
        <taxon>Glires</taxon>
        <taxon>Rodentia</taxon>
        <taxon>Myomorpha</taxon>
        <taxon>Muroidea</taxon>
        <taxon>Muridae</taxon>
        <taxon>Murinae</taxon>
        <taxon>Rattus</taxon>
    </lineage>
</organism>
<gene>
    <name evidence="2" type="ORF">rCG_59223</name>
</gene>
<feature type="chain" id="PRO_5039938515" evidence="1">
    <location>
        <begin position="17"/>
        <end position="49"/>
    </location>
</feature>
<sequence length="49" mass="5162">MVVCMCLAQGVTLLEGGALLEEVCHCGVGLETLLLVPPRMLNLFIASFG</sequence>
<name>A6K7Q9_RAT</name>
<feature type="signal peptide" evidence="1">
    <location>
        <begin position="1"/>
        <end position="16"/>
    </location>
</feature>
<evidence type="ECO:0000313" key="3">
    <source>
        <dbReference type="Proteomes" id="UP000234681"/>
    </source>
</evidence>
<reference evidence="3" key="1">
    <citation type="submission" date="2005-09" db="EMBL/GenBank/DDBJ databases">
        <authorList>
            <person name="Mural R.J."/>
            <person name="Li P.W."/>
            <person name="Adams M.D."/>
            <person name="Amanatides P.G."/>
            <person name="Baden-Tillson H."/>
            <person name="Barnstead M."/>
            <person name="Chin S.H."/>
            <person name="Dew I."/>
            <person name="Evans C.A."/>
            <person name="Ferriera S."/>
            <person name="Flanigan M."/>
            <person name="Fosler C."/>
            <person name="Glodek A."/>
            <person name="Gu Z."/>
            <person name="Holt R.A."/>
            <person name="Jennings D."/>
            <person name="Kraft C.L."/>
            <person name="Lu F."/>
            <person name="Nguyen T."/>
            <person name="Nusskern D.R."/>
            <person name="Pfannkoch C.M."/>
            <person name="Sitter C."/>
            <person name="Sutton G.G."/>
            <person name="Venter J.C."/>
            <person name="Wang Z."/>
            <person name="Woodage T."/>
            <person name="Zheng X.H."/>
            <person name="Zhong F."/>
        </authorList>
    </citation>
    <scope>NUCLEOTIDE SEQUENCE [LARGE SCALE GENOMIC DNA]</scope>
    <source>
        <strain>BN</strain>
        <strain evidence="3">Sprague-Dawley</strain>
    </source>
</reference>
<accession>A6K7Q9</accession>